<organism evidence="2">
    <name type="scientific">Arundo donax</name>
    <name type="common">Giant reed</name>
    <name type="synonym">Donax arundinaceus</name>
    <dbReference type="NCBI Taxonomy" id="35708"/>
    <lineage>
        <taxon>Eukaryota</taxon>
        <taxon>Viridiplantae</taxon>
        <taxon>Streptophyta</taxon>
        <taxon>Embryophyta</taxon>
        <taxon>Tracheophyta</taxon>
        <taxon>Spermatophyta</taxon>
        <taxon>Magnoliopsida</taxon>
        <taxon>Liliopsida</taxon>
        <taxon>Poales</taxon>
        <taxon>Poaceae</taxon>
        <taxon>PACMAD clade</taxon>
        <taxon>Arundinoideae</taxon>
        <taxon>Arundineae</taxon>
        <taxon>Arundo</taxon>
    </lineage>
</organism>
<protein>
    <submittedName>
        <fullName evidence="2">Gpm9</fullName>
    </submittedName>
</protein>
<reference evidence="2" key="2">
    <citation type="journal article" date="2015" name="Data Brief">
        <title>Shoot transcriptome of the giant reed, Arundo donax.</title>
        <authorList>
            <person name="Barrero R.A."/>
            <person name="Guerrero F.D."/>
            <person name="Moolhuijzen P."/>
            <person name="Goolsby J.A."/>
            <person name="Tidwell J."/>
            <person name="Bellgard S.E."/>
            <person name="Bellgard M.I."/>
        </authorList>
    </citation>
    <scope>NUCLEOTIDE SEQUENCE</scope>
    <source>
        <tissue evidence="2">Shoot tissue taken approximately 20 cm above the soil surface</tissue>
    </source>
</reference>
<evidence type="ECO:0000313" key="2">
    <source>
        <dbReference type="EMBL" id="JAD81405.1"/>
    </source>
</evidence>
<sequence length="81" mass="8094">MSPVPTFTDAMPSLALPPAPADMPATAPASAYIGTSGLARTLEVQGGPPGSSLWIPSLSCHPPPPTPCPPSPAPLPGRHCC</sequence>
<reference evidence="2" key="1">
    <citation type="submission" date="2014-09" db="EMBL/GenBank/DDBJ databases">
        <authorList>
            <person name="Magalhaes I.L.F."/>
            <person name="Oliveira U."/>
            <person name="Santos F.R."/>
            <person name="Vidigal T.H.D.A."/>
            <person name="Brescovit A.D."/>
            <person name="Santos A.J."/>
        </authorList>
    </citation>
    <scope>NUCLEOTIDE SEQUENCE</scope>
    <source>
        <tissue evidence="2">Shoot tissue taken approximately 20 cm above the soil surface</tissue>
    </source>
</reference>
<evidence type="ECO:0000256" key="1">
    <source>
        <dbReference type="SAM" id="MobiDB-lite"/>
    </source>
</evidence>
<dbReference type="EMBL" id="GBRH01216490">
    <property type="protein sequence ID" value="JAD81405.1"/>
    <property type="molecule type" value="Transcribed_RNA"/>
</dbReference>
<name>A0A0A9D6X2_ARUDO</name>
<proteinExistence type="predicted"/>
<feature type="compositionally biased region" description="Pro residues" evidence="1">
    <location>
        <begin position="62"/>
        <end position="75"/>
    </location>
</feature>
<feature type="region of interest" description="Disordered" evidence="1">
    <location>
        <begin position="62"/>
        <end position="81"/>
    </location>
</feature>
<accession>A0A0A9D6X2</accession>
<dbReference type="AlphaFoldDB" id="A0A0A9D6X2"/>
<feature type="region of interest" description="Disordered" evidence="1">
    <location>
        <begin position="1"/>
        <end position="27"/>
    </location>
</feature>